<dbReference type="Pfam" id="PF17820">
    <property type="entry name" value="PDZ_6"/>
    <property type="match status" value="1"/>
</dbReference>
<keyword evidence="6" id="KW-0378">Hydrolase</keyword>
<dbReference type="CDD" id="cd23081">
    <property type="entry name" value="cpPDZ_EcRseP-like"/>
    <property type="match status" value="1"/>
</dbReference>
<keyword evidence="8 12" id="KW-1133">Transmembrane helix</keyword>
<dbReference type="InterPro" id="IPR004387">
    <property type="entry name" value="Pept_M50_Zn"/>
</dbReference>
<protein>
    <submittedName>
        <fullName evidence="15">Membrane-associated zinc metalloprotease</fullName>
    </submittedName>
</protein>
<dbReference type="Pfam" id="PF02163">
    <property type="entry name" value="Peptidase_M50"/>
    <property type="match status" value="1"/>
</dbReference>
<dbReference type="Gene3D" id="2.30.42.10">
    <property type="match status" value="1"/>
</dbReference>
<evidence type="ECO:0000256" key="3">
    <source>
        <dbReference type="ARBA" id="ARBA00007931"/>
    </source>
</evidence>
<gene>
    <name evidence="15" type="ORF">AVDCRST_MAG16-1068</name>
</gene>
<dbReference type="PANTHER" id="PTHR42837">
    <property type="entry name" value="REGULATOR OF SIGMA-E PROTEASE RSEP"/>
    <property type="match status" value="1"/>
</dbReference>
<dbReference type="InterPro" id="IPR041489">
    <property type="entry name" value="PDZ_6"/>
</dbReference>
<feature type="region of interest" description="Disordered" evidence="11">
    <location>
        <begin position="1"/>
        <end position="20"/>
    </location>
</feature>
<feature type="transmembrane region" description="Helical" evidence="12">
    <location>
        <begin position="24"/>
        <end position="41"/>
    </location>
</feature>
<evidence type="ECO:0000256" key="1">
    <source>
        <dbReference type="ARBA" id="ARBA00001947"/>
    </source>
</evidence>
<evidence type="ECO:0000256" key="10">
    <source>
        <dbReference type="ARBA" id="ARBA00023136"/>
    </source>
</evidence>
<evidence type="ECO:0000256" key="5">
    <source>
        <dbReference type="ARBA" id="ARBA00022692"/>
    </source>
</evidence>
<evidence type="ECO:0000256" key="6">
    <source>
        <dbReference type="ARBA" id="ARBA00022801"/>
    </source>
</evidence>
<dbReference type="SUPFAM" id="SSF50156">
    <property type="entry name" value="PDZ domain-like"/>
    <property type="match status" value="1"/>
</dbReference>
<evidence type="ECO:0000256" key="2">
    <source>
        <dbReference type="ARBA" id="ARBA00004141"/>
    </source>
</evidence>
<keyword evidence="7" id="KW-0862">Zinc</keyword>
<evidence type="ECO:0000256" key="7">
    <source>
        <dbReference type="ARBA" id="ARBA00022833"/>
    </source>
</evidence>
<reference evidence="15" key="1">
    <citation type="submission" date="2020-02" db="EMBL/GenBank/DDBJ databases">
        <authorList>
            <person name="Meier V. D."/>
        </authorList>
    </citation>
    <scope>NUCLEOTIDE SEQUENCE</scope>
    <source>
        <strain evidence="15">AVDCRST_MAG16</strain>
    </source>
</reference>
<keyword evidence="4 15" id="KW-0645">Protease</keyword>
<proteinExistence type="inferred from homology"/>
<evidence type="ECO:0000256" key="9">
    <source>
        <dbReference type="ARBA" id="ARBA00023049"/>
    </source>
</evidence>
<feature type="domain" description="PDZ" evidence="14">
    <location>
        <begin position="201"/>
        <end position="246"/>
    </location>
</feature>
<comment type="cofactor">
    <cofactor evidence="1">
        <name>Zn(2+)</name>
        <dbReference type="ChEBI" id="CHEBI:29105"/>
    </cofactor>
</comment>
<feature type="transmembrane region" description="Helical" evidence="12">
    <location>
        <begin position="358"/>
        <end position="378"/>
    </location>
</feature>
<feature type="domain" description="Peptidase M50" evidence="13">
    <location>
        <begin position="54"/>
        <end position="402"/>
    </location>
</feature>
<dbReference type="PANTHER" id="PTHR42837:SF2">
    <property type="entry name" value="MEMBRANE METALLOPROTEASE ARASP2, CHLOROPLASTIC-RELATED"/>
    <property type="match status" value="1"/>
</dbReference>
<evidence type="ECO:0000256" key="4">
    <source>
        <dbReference type="ARBA" id="ARBA00022670"/>
    </source>
</evidence>
<dbReference type="InterPro" id="IPR036034">
    <property type="entry name" value="PDZ_sf"/>
</dbReference>
<feature type="transmembrane region" description="Helical" evidence="12">
    <location>
        <begin position="141"/>
        <end position="166"/>
    </location>
</feature>
<dbReference type="CDD" id="cd06163">
    <property type="entry name" value="S2P-M50_PDZ_RseP-like"/>
    <property type="match status" value="1"/>
</dbReference>
<keyword evidence="5 12" id="KW-0812">Transmembrane</keyword>
<name>A0A6J4LA50_9ACTN</name>
<dbReference type="GO" id="GO:0016020">
    <property type="term" value="C:membrane"/>
    <property type="evidence" value="ECO:0007669"/>
    <property type="project" value="UniProtKB-SubCell"/>
</dbReference>
<evidence type="ECO:0000256" key="12">
    <source>
        <dbReference type="SAM" id="Phobius"/>
    </source>
</evidence>
<comment type="similarity">
    <text evidence="3">Belongs to the peptidase M50B family.</text>
</comment>
<dbReference type="GO" id="GO:0004222">
    <property type="term" value="F:metalloendopeptidase activity"/>
    <property type="evidence" value="ECO:0007669"/>
    <property type="project" value="InterPro"/>
</dbReference>
<evidence type="ECO:0000259" key="14">
    <source>
        <dbReference type="Pfam" id="PF17820"/>
    </source>
</evidence>
<dbReference type="AlphaFoldDB" id="A0A6J4LA50"/>
<evidence type="ECO:0000256" key="8">
    <source>
        <dbReference type="ARBA" id="ARBA00022989"/>
    </source>
</evidence>
<accession>A0A6J4LA50</accession>
<dbReference type="EMBL" id="CADCUE010000086">
    <property type="protein sequence ID" value="CAA9326323.1"/>
    <property type="molecule type" value="Genomic_DNA"/>
</dbReference>
<organism evidence="15">
    <name type="scientific">uncultured Frankineae bacterium</name>
    <dbReference type="NCBI Taxonomy" id="437475"/>
    <lineage>
        <taxon>Bacteria</taxon>
        <taxon>Bacillati</taxon>
        <taxon>Actinomycetota</taxon>
        <taxon>Actinomycetes</taxon>
        <taxon>Frankiales</taxon>
        <taxon>environmental samples</taxon>
    </lineage>
</organism>
<feature type="transmembrane region" description="Helical" evidence="12">
    <location>
        <begin position="47"/>
        <end position="64"/>
    </location>
</feature>
<evidence type="ECO:0000259" key="13">
    <source>
        <dbReference type="Pfam" id="PF02163"/>
    </source>
</evidence>
<feature type="transmembrane region" description="Helical" evidence="12">
    <location>
        <begin position="421"/>
        <end position="442"/>
    </location>
</feature>
<dbReference type="GO" id="GO:0006508">
    <property type="term" value="P:proteolysis"/>
    <property type="evidence" value="ECO:0007669"/>
    <property type="project" value="UniProtKB-KW"/>
</dbReference>
<evidence type="ECO:0000256" key="11">
    <source>
        <dbReference type="SAM" id="MobiDB-lite"/>
    </source>
</evidence>
<evidence type="ECO:0000313" key="15">
    <source>
        <dbReference type="EMBL" id="CAA9326323.1"/>
    </source>
</evidence>
<keyword evidence="9 15" id="KW-0482">Metalloprotease</keyword>
<sequence>MTNLLASRPASGGDAPQPRPPSRGLLVAAVLLVLVAVVGVATGNGTYLLGALGFVVALLVSVTLHEAGHFLTARRYGMKATQFFVGFGPTLWSRQTGETEWGVKAVPAGGFVKIVGMTQLEEVDPEDEPRAFWRQPWRQRAVVLAAGSTVHFVLAALLVLLGSFAIGKAVERAPGIGAISECVPVSASAKASCDDPDAVPPPAEQAGLRPGDVVVSVAGERTSGYVQFLEQIRSAPERAVDVVVDRDGTRQTLTVTPVAVQRESLTEKGEIETVGAIGVAPQFRQGTERLGPVDALQHSGDVAVLMVEGIQRTVTEKLGTITQVYSDDRDPEGFIGIVGAGRISGEVLASEETLSFKVLSFLVLVAGLNLFVGLFNLLPLLPLDGGHLAVLFFEQVRDRLRRLRGYAGELQRVDLNRLLPLTYAVVVFFAGFTVWLLGADIVNPIRISP</sequence>
<dbReference type="InterPro" id="IPR008915">
    <property type="entry name" value="Peptidase_M50"/>
</dbReference>
<keyword evidence="10 12" id="KW-0472">Membrane</keyword>
<comment type="subcellular location">
    <subcellularLocation>
        <location evidence="2">Membrane</location>
        <topology evidence="2">Multi-pass membrane protein</topology>
    </subcellularLocation>
</comment>